<dbReference type="Gene3D" id="3.50.30.30">
    <property type="match status" value="1"/>
</dbReference>
<evidence type="ECO:0000256" key="1">
    <source>
        <dbReference type="SAM" id="MobiDB-lite"/>
    </source>
</evidence>
<evidence type="ECO:0000313" key="4">
    <source>
        <dbReference type="EMBL" id="CAE0374263.1"/>
    </source>
</evidence>
<dbReference type="InterPro" id="IPR050570">
    <property type="entry name" value="Cell_wall_metabolism_enzyme"/>
</dbReference>
<accession>A0A7S3K4G7</accession>
<evidence type="ECO:0000259" key="2">
    <source>
        <dbReference type="Pfam" id="PF01551"/>
    </source>
</evidence>
<dbReference type="CDD" id="cd12797">
    <property type="entry name" value="M23_peptidase"/>
    <property type="match status" value="1"/>
</dbReference>
<dbReference type="InterPro" id="IPR016047">
    <property type="entry name" value="M23ase_b-sheet_dom"/>
</dbReference>
<name>A0A7S3K4G7_9STRA</name>
<feature type="compositionally biased region" description="Basic and acidic residues" evidence="1">
    <location>
        <begin position="432"/>
        <end position="443"/>
    </location>
</feature>
<proteinExistence type="predicted"/>
<dbReference type="Pfam" id="PF02225">
    <property type="entry name" value="PA"/>
    <property type="match status" value="1"/>
</dbReference>
<feature type="domain" description="PA" evidence="3">
    <location>
        <begin position="222"/>
        <end position="284"/>
    </location>
</feature>
<dbReference type="GO" id="GO:0004222">
    <property type="term" value="F:metalloendopeptidase activity"/>
    <property type="evidence" value="ECO:0007669"/>
    <property type="project" value="TreeGrafter"/>
</dbReference>
<feature type="region of interest" description="Disordered" evidence="1">
    <location>
        <begin position="369"/>
        <end position="443"/>
    </location>
</feature>
<evidence type="ECO:0008006" key="5">
    <source>
        <dbReference type="Google" id="ProtNLM"/>
    </source>
</evidence>
<sequence length="443" mass="48080">MSEEVRKLSLGEILAGQEMLEFALPYPAKSRIYRLASGHGRCIQGVNGISTHRGTLAYSFDFKLRVGTPVLAARGGVVAAVVTHFSGGGARAHLAPRANYIAIRHDDGSYGRYYHLRKDGSKLKVGDRVKRGQVIALSGNTGYTGGPHLHFDVVNVLPEETAILHYSLSSNDTNITKISAIAAAFCCELPHVPKIARLRLFPNDVPWKCVLSEKEKLAEPFFALADRDTSQSFAQRIAALAELGAAGVIVANSRNGPELFAMGGCEEPSAVPGVLISKESGNQLKKILLTGQPIYLQLSAHPAVKNMQPFAEQLKSSSYKDKPTFSFLYGPKLRYVTRTLPVAFSSKKNASSKSYVPVQPRLYPPVIQPPSCSCSRSNDQVLSQNSSNKNTTSLPTKRRHSFDAPVADVHEDLVGGGVPQHFPQDDDPNSETEDRSNSHSSSE</sequence>
<evidence type="ECO:0000259" key="3">
    <source>
        <dbReference type="Pfam" id="PF02225"/>
    </source>
</evidence>
<reference evidence="4" key="1">
    <citation type="submission" date="2021-01" db="EMBL/GenBank/DDBJ databases">
        <authorList>
            <person name="Corre E."/>
            <person name="Pelletier E."/>
            <person name="Niang G."/>
            <person name="Scheremetjew M."/>
            <person name="Finn R."/>
            <person name="Kale V."/>
            <person name="Holt S."/>
            <person name="Cochrane G."/>
            <person name="Meng A."/>
            <person name="Brown T."/>
            <person name="Cohen L."/>
        </authorList>
    </citation>
    <scope>NUCLEOTIDE SEQUENCE</scope>
    <source>
        <strain evidence="4">CCMP1510</strain>
    </source>
</reference>
<dbReference type="Gene3D" id="2.70.70.10">
    <property type="entry name" value="Glucose Permease (Domain IIA)"/>
    <property type="match status" value="1"/>
</dbReference>
<dbReference type="AlphaFoldDB" id="A0A7S3K4G7"/>
<feature type="compositionally biased region" description="Polar residues" evidence="1">
    <location>
        <begin position="370"/>
        <end position="395"/>
    </location>
</feature>
<dbReference type="Pfam" id="PF01551">
    <property type="entry name" value="Peptidase_M23"/>
    <property type="match status" value="1"/>
</dbReference>
<dbReference type="InterPro" id="IPR011055">
    <property type="entry name" value="Dup_hybrid_motif"/>
</dbReference>
<gene>
    <name evidence="4" type="ORF">ALAG00032_LOCUS15066</name>
</gene>
<organism evidence="4">
    <name type="scientific">Aureoumbra lagunensis</name>
    <dbReference type="NCBI Taxonomy" id="44058"/>
    <lineage>
        <taxon>Eukaryota</taxon>
        <taxon>Sar</taxon>
        <taxon>Stramenopiles</taxon>
        <taxon>Ochrophyta</taxon>
        <taxon>Pelagophyceae</taxon>
        <taxon>Pelagomonadales</taxon>
        <taxon>Aureoumbra</taxon>
    </lineage>
</organism>
<protein>
    <recommendedName>
        <fullName evidence="5">Peptidase M23 domain-containing protein</fullName>
    </recommendedName>
</protein>
<dbReference type="InterPro" id="IPR003137">
    <property type="entry name" value="PA_domain"/>
</dbReference>
<dbReference type="PANTHER" id="PTHR21666">
    <property type="entry name" value="PEPTIDASE-RELATED"/>
    <property type="match status" value="1"/>
</dbReference>
<dbReference type="PANTHER" id="PTHR21666:SF270">
    <property type="entry name" value="MUREIN HYDROLASE ACTIVATOR ENVC"/>
    <property type="match status" value="1"/>
</dbReference>
<feature type="domain" description="M23ase beta-sheet core" evidence="2">
    <location>
        <begin position="59"/>
        <end position="154"/>
    </location>
</feature>
<dbReference type="SUPFAM" id="SSF51261">
    <property type="entry name" value="Duplicated hybrid motif"/>
    <property type="match status" value="1"/>
</dbReference>
<dbReference type="EMBL" id="HBIJ01022971">
    <property type="protein sequence ID" value="CAE0374263.1"/>
    <property type="molecule type" value="Transcribed_RNA"/>
</dbReference>